<dbReference type="SMART" id="SM00321">
    <property type="entry name" value="WSC"/>
    <property type="match status" value="2"/>
</dbReference>
<evidence type="ECO:0000256" key="8">
    <source>
        <dbReference type="SAM" id="SignalP"/>
    </source>
</evidence>
<feature type="domain" description="WSC" evidence="9">
    <location>
        <begin position="450"/>
        <end position="544"/>
    </location>
</feature>
<keyword evidence="5" id="KW-0472">Membrane</keyword>
<name>A0AAW0YTU9_9TREE</name>
<reference evidence="10 11" key="1">
    <citation type="journal article" date="2024" name="bioRxiv">
        <title>Comparative genomics of Cryptococcus and Kwoniella reveals pathogenesis evolution and contrasting karyotype dynamics via intercentromeric recombination or chromosome fusion.</title>
        <authorList>
            <person name="Coelho M.A."/>
            <person name="David-Palma M."/>
            <person name="Shea T."/>
            <person name="Bowers K."/>
            <person name="McGinley-Smith S."/>
            <person name="Mohammad A.W."/>
            <person name="Gnirke A."/>
            <person name="Yurkov A.M."/>
            <person name="Nowrousian M."/>
            <person name="Sun S."/>
            <person name="Cuomo C.A."/>
            <person name="Heitman J."/>
        </authorList>
    </citation>
    <scope>NUCLEOTIDE SEQUENCE [LARGE SCALE GENOMIC DNA]</scope>
    <source>
        <strain evidence="10 11">CBS 13917</strain>
    </source>
</reference>
<accession>A0AAW0YTU9</accession>
<feature type="compositionally biased region" description="Gly residues" evidence="7">
    <location>
        <begin position="312"/>
        <end position="325"/>
    </location>
</feature>
<evidence type="ECO:0000256" key="5">
    <source>
        <dbReference type="ARBA" id="ARBA00023136"/>
    </source>
</evidence>
<dbReference type="KEGG" id="kne:92182735"/>
<dbReference type="GeneID" id="92182735"/>
<dbReference type="PANTHER" id="PTHR24269">
    <property type="entry name" value="KREMEN PROTEIN"/>
    <property type="match status" value="1"/>
</dbReference>
<feature type="domain" description="WSC" evidence="9">
    <location>
        <begin position="347"/>
        <end position="438"/>
    </location>
</feature>
<dbReference type="EMBL" id="JBCAWK010000010">
    <property type="protein sequence ID" value="KAK8847618.1"/>
    <property type="molecule type" value="Genomic_DNA"/>
</dbReference>
<evidence type="ECO:0000256" key="4">
    <source>
        <dbReference type="ARBA" id="ARBA00022989"/>
    </source>
</evidence>
<sequence>MRVDALLPVIGLMALSGVSAAPASQDHIDHLDKRWCLLGFIGTSCYSAPVAVTTTSAAKTSSSAVKASTSSVAASSIKVTSSSAIAKASTSAAATSATAASWSQCKYGLQPPPGMSWHQVSSLVSKFGAKTQVAGPKASSSYKHGCSNPWTATAPAATSTAKVTTTAAAAASTSKAVSASASASKVSAIVSASASKSVVASSASASASKSAVASSAAASISAAPVVSSAPVQASSAPAQTAAASVSAAPVSVSSASSALAQVSAAQVSSAAPAPSVAVTSSAAPAADVPAAQSSAAPSASVTPTDGSVSGTPGTGAGTPGSGSGSASGTSTTDAAPAATSAVAEINGYVDGGCVQEVAGRLLSKVQTSGSSMTVESCTSICLSYGYGVAGVEYGNECYCGVVGDLANIAVSGQCYMPCAGDSTETCGGPNALNIYVNDDIVPATAVLPTGWTTYGVVSEGPDGRALTYTLWSKSDNTVETCASGCAAAGYTVSGTEYSSECYCGNGFSNGGGALVDPSAAFMACSGNLAESCGGPSILSVTTSIVGTIPSI</sequence>
<dbReference type="RefSeq" id="XP_066801136.1">
    <property type="nucleotide sequence ID" value="XM_066948568.1"/>
</dbReference>
<dbReference type="PANTHER" id="PTHR24269:SF16">
    <property type="entry name" value="PROTEIN SLG1"/>
    <property type="match status" value="1"/>
</dbReference>
<evidence type="ECO:0000256" key="7">
    <source>
        <dbReference type="SAM" id="MobiDB-lite"/>
    </source>
</evidence>
<evidence type="ECO:0000256" key="6">
    <source>
        <dbReference type="ARBA" id="ARBA00023180"/>
    </source>
</evidence>
<feature type="region of interest" description="Disordered" evidence="7">
    <location>
        <begin position="292"/>
        <end position="333"/>
    </location>
</feature>
<evidence type="ECO:0000256" key="2">
    <source>
        <dbReference type="ARBA" id="ARBA00022692"/>
    </source>
</evidence>
<protein>
    <recommendedName>
        <fullName evidence="9">WSC domain-containing protein</fullName>
    </recommendedName>
</protein>
<dbReference type="InterPro" id="IPR051836">
    <property type="entry name" value="Kremen_rcpt"/>
</dbReference>
<evidence type="ECO:0000313" key="11">
    <source>
        <dbReference type="Proteomes" id="UP001388673"/>
    </source>
</evidence>
<evidence type="ECO:0000259" key="9">
    <source>
        <dbReference type="PROSITE" id="PS51212"/>
    </source>
</evidence>
<gene>
    <name evidence="10" type="ORF">IAR55_005477</name>
</gene>
<evidence type="ECO:0000313" key="10">
    <source>
        <dbReference type="EMBL" id="KAK8847618.1"/>
    </source>
</evidence>
<comment type="subcellular location">
    <subcellularLocation>
        <location evidence="1">Membrane</location>
        <topology evidence="1">Single-pass membrane protein</topology>
    </subcellularLocation>
</comment>
<dbReference type="InterPro" id="IPR002889">
    <property type="entry name" value="WSC_carb-bd"/>
</dbReference>
<feature type="chain" id="PRO_5043844557" description="WSC domain-containing protein" evidence="8">
    <location>
        <begin position="21"/>
        <end position="551"/>
    </location>
</feature>
<evidence type="ECO:0000256" key="1">
    <source>
        <dbReference type="ARBA" id="ARBA00004167"/>
    </source>
</evidence>
<feature type="compositionally biased region" description="Low complexity" evidence="7">
    <location>
        <begin position="292"/>
        <end position="311"/>
    </location>
</feature>
<proteinExistence type="predicted"/>
<dbReference type="Proteomes" id="UP001388673">
    <property type="component" value="Unassembled WGS sequence"/>
</dbReference>
<keyword evidence="6" id="KW-0325">Glycoprotein</keyword>
<dbReference type="GO" id="GO:0005886">
    <property type="term" value="C:plasma membrane"/>
    <property type="evidence" value="ECO:0007669"/>
    <property type="project" value="TreeGrafter"/>
</dbReference>
<keyword evidence="3 8" id="KW-0732">Signal</keyword>
<organism evidence="10 11">
    <name type="scientific">Kwoniella newhampshirensis</name>
    <dbReference type="NCBI Taxonomy" id="1651941"/>
    <lineage>
        <taxon>Eukaryota</taxon>
        <taxon>Fungi</taxon>
        <taxon>Dikarya</taxon>
        <taxon>Basidiomycota</taxon>
        <taxon>Agaricomycotina</taxon>
        <taxon>Tremellomycetes</taxon>
        <taxon>Tremellales</taxon>
        <taxon>Cryptococcaceae</taxon>
        <taxon>Kwoniella</taxon>
    </lineage>
</organism>
<feature type="signal peptide" evidence="8">
    <location>
        <begin position="1"/>
        <end position="20"/>
    </location>
</feature>
<evidence type="ECO:0000256" key="3">
    <source>
        <dbReference type="ARBA" id="ARBA00022729"/>
    </source>
</evidence>
<keyword evidence="4" id="KW-1133">Transmembrane helix</keyword>
<dbReference type="PROSITE" id="PS51212">
    <property type="entry name" value="WSC"/>
    <property type="match status" value="2"/>
</dbReference>
<comment type="caution">
    <text evidence="10">The sequence shown here is derived from an EMBL/GenBank/DDBJ whole genome shotgun (WGS) entry which is preliminary data.</text>
</comment>
<keyword evidence="11" id="KW-1185">Reference proteome</keyword>
<dbReference type="Pfam" id="PF01822">
    <property type="entry name" value="WSC"/>
    <property type="match status" value="2"/>
</dbReference>
<keyword evidence="2" id="KW-0812">Transmembrane</keyword>
<dbReference type="AlphaFoldDB" id="A0AAW0YTU9"/>